<evidence type="ECO:0000256" key="1">
    <source>
        <dbReference type="SAM" id="Coils"/>
    </source>
</evidence>
<evidence type="ECO:0008006" key="5">
    <source>
        <dbReference type="Google" id="ProtNLM"/>
    </source>
</evidence>
<evidence type="ECO:0000313" key="3">
    <source>
        <dbReference type="EMBL" id="DBA13849.1"/>
    </source>
</evidence>
<name>A0AAV2ZIW6_PYXAD</name>
<dbReference type="InterPro" id="IPR051375">
    <property type="entry name" value="Tuftelin_GRINL1A/MYZAP/CCD68"/>
</dbReference>
<protein>
    <recommendedName>
        <fullName evidence="5">Tuftelin</fullName>
    </recommendedName>
</protein>
<dbReference type="PANTHER" id="PTHR23171">
    <property type="entry name" value="GDOWN1"/>
    <property type="match status" value="1"/>
</dbReference>
<dbReference type="AlphaFoldDB" id="A0AAV2ZIW6"/>
<dbReference type="GO" id="GO:0035556">
    <property type="term" value="P:intracellular signal transduction"/>
    <property type="evidence" value="ECO:0007669"/>
    <property type="project" value="TreeGrafter"/>
</dbReference>
<feature type="region of interest" description="Disordered" evidence="2">
    <location>
        <begin position="171"/>
        <end position="192"/>
    </location>
</feature>
<evidence type="ECO:0000313" key="4">
    <source>
        <dbReference type="Proteomes" id="UP001181693"/>
    </source>
</evidence>
<organism evidence="3 4">
    <name type="scientific">Pyxicephalus adspersus</name>
    <name type="common">African bullfrog</name>
    <dbReference type="NCBI Taxonomy" id="30357"/>
    <lineage>
        <taxon>Eukaryota</taxon>
        <taxon>Metazoa</taxon>
        <taxon>Chordata</taxon>
        <taxon>Craniata</taxon>
        <taxon>Vertebrata</taxon>
        <taxon>Euteleostomi</taxon>
        <taxon>Amphibia</taxon>
        <taxon>Batrachia</taxon>
        <taxon>Anura</taxon>
        <taxon>Neobatrachia</taxon>
        <taxon>Ranoidea</taxon>
        <taxon>Pyxicephalidae</taxon>
        <taxon>Pyxicephalinae</taxon>
        <taxon>Pyxicephalus</taxon>
    </lineage>
</organism>
<feature type="coiled-coil region" evidence="1">
    <location>
        <begin position="80"/>
        <end position="117"/>
    </location>
</feature>
<feature type="region of interest" description="Disordered" evidence="2">
    <location>
        <begin position="118"/>
        <end position="138"/>
    </location>
</feature>
<accession>A0AAV2ZIW6</accession>
<keyword evidence="4" id="KW-1185">Reference proteome</keyword>
<reference evidence="3" key="1">
    <citation type="thesis" date="2020" institute="ProQuest LLC" country="789 East Eisenhower Parkway, Ann Arbor, MI, USA">
        <title>Comparative Genomics and Chromosome Evolution.</title>
        <authorList>
            <person name="Mudd A.B."/>
        </authorList>
    </citation>
    <scope>NUCLEOTIDE SEQUENCE</scope>
    <source>
        <strain evidence="3">1538</strain>
        <tissue evidence="3">Blood</tissue>
    </source>
</reference>
<feature type="compositionally biased region" description="Basic and acidic residues" evidence="2">
    <location>
        <begin position="177"/>
        <end position="192"/>
    </location>
</feature>
<gene>
    <name evidence="3" type="ORF">GDO54_004883</name>
</gene>
<evidence type="ECO:0000256" key="2">
    <source>
        <dbReference type="SAM" id="MobiDB-lite"/>
    </source>
</evidence>
<sequence length="358" mass="41883">MNSLCTLQQLQPENEPDSVKTLRLTLRGDQSPERTETIKVKPVGRAFALISSRPGRGSRPLNSELIKSSDGDEEIIKVYLKAKAENKANHEWNVSQLRNEVRHIQEARTSLKNLRKDLDHSKHGQQEDKQFPLDNGRNLRETAHKLYAKLQETEKRHQADRKLYEERLSRCQQEAEQNNRARRQAEETAAERHREVEELRRFMVGMEKEHQDLIKKMQENEKELDSLRGQKQENGPLQEKCQELEKTVANLKEKIHHLDDMLKSQQRKVRQMIEQVQNSRTAMQEKDSLIQELREKVSWLQAENLELQDKLEHFLSTQPGHTTQLPRAYAKPNQPNFKRVYIPAGSGRPQPLIKLVET</sequence>
<comment type="caution">
    <text evidence="3">The sequence shown here is derived from an EMBL/GenBank/DDBJ whole genome shotgun (WGS) entry which is preliminary data.</text>
</comment>
<dbReference type="PANTHER" id="PTHR23171:SF18">
    <property type="entry name" value="TUFTELIN 1"/>
    <property type="match status" value="1"/>
</dbReference>
<keyword evidence="1" id="KW-0175">Coiled coil</keyword>
<dbReference type="EMBL" id="DYDO01000013">
    <property type="protein sequence ID" value="DBA13849.1"/>
    <property type="molecule type" value="Genomic_DNA"/>
</dbReference>
<dbReference type="Proteomes" id="UP001181693">
    <property type="component" value="Unassembled WGS sequence"/>
</dbReference>
<proteinExistence type="predicted"/>